<sequence>MNPQLNTRRSLLILLARVSHAPQRSFNSMSKPGKRQHLPLFLKMEVDNVDPSELNSFLINELRRADVIGLNKKRKLQAEHLGLPIAKLKCSDGSFRSKSLSTLDEVSEVENLQTNIIKGGATIDGFEQESANSNIYAEGYDSSITVHGKSRFQAEIGESLPDDCPSSSSLNWASSSFKSHSYSSNSAAKTEGGSGKEQFNFVGDEHQTSHQFDDLNEHLTEFGSHAENLYSGLDHFATEHFTEKEIEETLDSKEGNPNVYVLSSGRWSHNQETQSGKRKPTIDQEFEQYFSSLML</sequence>
<evidence type="ECO:0000313" key="2">
    <source>
        <dbReference type="Proteomes" id="UP000829398"/>
    </source>
</evidence>
<proteinExistence type="predicted"/>
<comment type="caution">
    <text evidence="1">The sequence shown here is derived from an EMBL/GenBank/DDBJ whole genome shotgun (WGS) entry which is preliminary data.</text>
</comment>
<name>A0ACB8JW80_CITSI</name>
<dbReference type="Proteomes" id="UP000829398">
    <property type="component" value="Chromosome 6"/>
</dbReference>
<keyword evidence="2" id="KW-1185">Reference proteome</keyword>
<dbReference type="EMBL" id="CM039175">
    <property type="protein sequence ID" value="KAH9736000.1"/>
    <property type="molecule type" value="Genomic_DNA"/>
</dbReference>
<evidence type="ECO:0000313" key="1">
    <source>
        <dbReference type="EMBL" id="KAH9736000.1"/>
    </source>
</evidence>
<accession>A0ACB8JW80</accession>
<reference evidence="2" key="1">
    <citation type="journal article" date="2023" name="Hortic. Res.">
        <title>A chromosome-level phased genome enabling allele-level studies in sweet orange: a case study on citrus Huanglongbing tolerance.</title>
        <authorList>
            <person name="Wu B."/>
            <person name="Yu Q."/>
            <person name="Deng Z."/>
            <person name="Duan Y."/>
            <person name="Luo F."/>
            <person name="Gmitter F. Jr."/>
        </authorList>
    </citation>
    <scope>NUCLEOTIDE SEQUENCE [LARGE SCALE GENOMIC DNA]</scope>
    <source>
        <strain evidence="2">cv. Valencia</strain>
    </source>
</reference>
<gene>
    <name evidence="1" type="ORF">KPL71_017933</name>
</gene>
<protein>
    <submittedName>
        <fullName evidence="1">Uncharacterized protein</fullName>
    </submittedName>
</protein>
<organism evidence="1 2">
    <name type="scientific">Citrus sinensis</name>
    <name type="common">Sweet orange</name>
    <name type="synonym">Citrus aurantium var. sinensis</name>
    <dbReference type="NCBI Taxonomy" id="2711"/>
    <lineage>
        <taxon>Eukaryota</taxon>
        <taxon>Viridiplantae</taxon>
        <taxon>Streptophyta</taxon>
        <taxon>Embryophyta</taxon>
        <taxon>Tracheophyta</taxon>
        <taxon>Spermatophyta</taxon>
        <taxon>Magnoliopsida</taxon>
        <taxon>eudicotyledons</taxon>
        <taxon>Gunneridae</taxon>
        <taxon>Pentapetalae</taxon>
        <taxon>rosids</taxon>
        <taxon>malvids</taxon>
        <taxon>Sapindales</taxon>
        <taxon>Rutaceae</taxon>
        <taxon>Aurantioideae</taxon>
        <taxon>Citrus</taxon>
    </lineage>
</organism>